<dbReference type="EMBL" id="JADLZT010000007">
    <property type="protein sequence ID" value="MBF6025227.1"/>
    <property type="molecule type" value="Genomic_DNA"/>
</dbReference>
<dbReference type="InterPro" id="IPR028994">
    <property type="entry name" value="Integrin_alpha_N"/>
</dbReference>
<evidence type="ECO:0000313" key="3">
    <source>
        <dbReference type="EMBL" id="MBF6025227.1"/>
    </source>
</evidence>
<comment type="caution">
    <text evidence="3">The sequence shown here is derived from an EMBL/GenBank/DDBJ whole genome shotgun (WGS) entry which is preliminary data.</text>
</comment>
<proteinExistence type="predicted"/>
<organism evidence="3 4">
    <name type="scientific">Lysobacter niastensis</name>
    <dbReference type="NCBI Taxonomy" id="380629"/>
    <lineage>
        <taxon>Bacteria</taxon>
        <taxon>Pseudomonadati</taxon>
        <taxon>Pseudomonadota</taxon>
        <taxon>Gammaproteobacteria</taxon>
        <taxon>Lysobacterales</taxon>
        <taxon>Lysobacteraceae</taxon>
        <taxon>Lysobacter</taxon>
    </lineage>
</organism>
<keyword evidence="1" id="KW-0732">Signal</keyword>
<dbReference type="PROSITE" id="PS51257">
    <property type="entry name" value="PROKAR_LIPOPROTEIN"/>
    <property type="match status" value="1"/>
</dbReference>
<dbReference type="Proteomes" id="UP001429984">
    <property type="component" value="Unassembled WGS sequence"/>
</dbReference>
<evidence type="ECO:0000313" key="4">
    <source>
        <dbReference type="Proteomes" id="UP001429984"/>
    </source>
</evidence>
<keyword evidence="4" id="KW-1185">Reference proteome</keyword>
<evidence type="ECO:0000256" key="2">
    <source>
        <dbReference type="SAM" id="MobiDB-lite"/>
    </source>
</evidence>
<dbReference type="RefSeq" id="WP_194931822.1">
    <property type="nucleotide sequence ID" value="NZ_JADLZT010000007.1"/>
</dbReference>
<dbReference type="PANTHER" id="PTHR46580">
    <property type="entry name" value="SENSOR KINASE-RELATED"/>
    <property type="match status" value="1"/>
</dbReference>
<feature type="compositionally biased region" description="Pro residues" evidence="2">
    <location>
        <begin position="47"/>
        <end position="59"/>
    </location>
</feature>
<dbReference type="InterPro" id="IPR013517">
    <property type="entry name" value="FG-GAP"/>
</dbReference>
<dbReference type="PANTHER" id="PTHR46580:SF4">
    <property type="entry name" value="ATP_GTP-BINDING PROTEIN"/>
    <property type="match status" value="1"/>
</dbReference>
<feature type="region of interest" description="Disordered" evidence="2">
    <location>
        <begin position="34"/>
        <end position="60"/>
    </location>
</feature>
<dbReference type="Gene3D" id="2.130.10.130">
    <property type="entry name" value="Integrin alpha, N-terminal"/>
    <property type="match status" value="2"/>
</dbReference>
<sequence>MHRTGERRAAAGSGSLKGFAVLAVLALAGCGGGGGGGSKPSGANTSPPTPVPPPPPPSPYEINRAFRFDAAVFYPPALDFLATATSIGDINSDGRPDVVLATEGVYREEDRSRIFIYPQLPGGLLGAAFKSPFLDTYPWQPIGMTLGDLDGDGAPEIFVGHQEGLTVFKFHKDSQAITKVLHPDPHGFSTVATLDVDNDGRLDVVAQTSSYGAVIYRGDGLGGVSRLRDLPTPLRGYNYITAEDMNGDGREDLLLIHQGFHWWLMLNDGAGGLAPPREQALPRWRADNMSWTGVSLGVGDFNRDGRKDVAVSLSSNRPAGMAIFLQQADGQFVLDKVMESHDLPGAVMVADMDGNGLDDVLTLHNGFSTMGVYLQGPGGLEAETRVSIGVHLYSPTSRFRPDGFALGDVNSDGCKDAVIADYIHGVMIFHGRDCKRPAAATAVSRAMLSAVTSKLGGG</sequence>
<reference evidence="3 4" key="1">
    <citation type="submission" date="2020-11" db="EMBL/GenBank/DDBJ databases">
        <title>Draft Genome Sequence and Secondary Metabolite Biosynthetic Potential of the Lysobacter niastensis Type strain DSM 18481.</title>
        <authorList>
            <person name="Turrini P."/>
            <person name="Artuso I."/>
            <person name="Tescari M."/>
            <person name="Lugli G.A."/>
            <person name="Frangipani E."/>
            <person name="Ventura M."/>
            <person name="Visca P."/>
        </authorList>
    </citation>
    <scope>NUCLEOTIDE SEQUENCE [LARGE SCALE GENOMIC DNA]</scope>
    <source>
        <strain evidence="3 4">DSM 18481</strain>
    </source>
</reference>
<dbReference type="Pfam" id="PF13517">
    <property type="entry name" value="FG-GAP_3"/>
    <property type="match status" value="2"/>
</dbReference>
<gene>
    <name evidence="3" type="ORF">IU514_14430</name>
</gene>
<accession>A0ABS0BC20</accession>
<evidence type="ECO:0000256" key="1">
    <source>
        <dbReference type="ARBA" id="ARBA00022729"/>
    </source>
</evidence>
<dbReference type="SUPFAM" id="SSF69318">
    <property type="entry name" value="Integrin alpha N-terminal domain"/>
    <property type="match status" value="1"/>
</dbReference>
<protein>
    <submittedName>
        <fullName evidence="3">VCBS repeat-containing protein</fullName>
    </submittedName>
</protein>
<name>A0ABS0BC20_9GAMM</name>